<keyword evidence="1 3" id="KW-0807">Transducer</keyword>
<evidence type="ECO:0000256" key="1">
    <source>
        <dbReference type="ARBA" id="ARBA00023224"/>
    </source>
</evidence>
<dbReference type="PANTHER" id="PTHR32089:SF112">
    <property type="entry name" value="LYSOZYME-LIKE PROTEIN-RELATED"/>
    <property type="match status" value="1"/>
</dbReference>
<dbReference type="SMART" id="SM00283">
    <property type="entry name" value="MA"/>
    <property type="match status" value="1"/>
</dbReference>
<comment type="caution">
    <text evidence="7">The sequence shown here is derived from an EMBL/GenBank/DDBJ whole genome shotgun (WGS) entry which is preliminary data.</text>
</comment>
<dbReference type="CDD" id="cd06225">
    <property type="entry name" value="HAMP"/>
    <property type="match status" value="1"/>
</dbReference>
<evidence type="ECO:0000313" key="8">
    <source>
        <dbReference type="Proteomes" id="UP000798046"/>
    </source>
</evidence>
<evidence type="ECO:0000256" key="4">
    <source>
        <dbReference type="SAM" id="Phobius"/>
    </source>
</evidence>
<reference evidence="7 8" key="1">
    <citation type="journal article" date="2020" name="Microorganisms">
        <title>Description of Three Novel Members in the Family Geobacteraceae, Oryzomonas japonicum gen. nov., sp. nov., Oryzomonas sagensis sp. nov., and Oryzomonas ruber sp. nov.</title>
        <authorList>
            <person name="Xu Z."/>
            <person name="Masuda Y."/>
            <person name="Hayakawa C."/>
            <person name="Ushijima N."/>
            <person name="Kawano K."/>
            <person name="Shiratori Y."/>
            <person name="Senoo K."/>
            <person name="Itoh H."/>
        </authorList>
    </citation>
    <scope>NUCLEOTIDE SEQUENCE [LARGE SCALE GENOMIC DNA]</scope>
    <source>
        <strain evidence="7 8">Red100</strain>
    </source>
</reference>
<accession>A0ABQ6TPX7</accession>
<sequence length="542" mass="56607">MKSWADLRIGTKLLTGFMFLAVIAAIVNGISSLRLAEIKRMQQELSTQDIKPMKDIVELTEAFQKMRVAIRDTSLAQTPEALAKADAAGKESFKAANEALTAIAASSEKSKAPAEAMKDLITKVDTIYGKVGALMAAGKSAEADALLREPSSAQIVKDCTEQLKTLTATKISHGKRNTEAAIAITNSSLILSIVCAVAMLLIAVVFGSLITRSITGPVQALAKQAEKIAAGDLTVKIEHESRDEIGILAASFAKMTESLHDTLQRVSDTSAQVATASNQLQSASEQIATGAEEVSGQAQTVATASEELSATSGDIAQNCHAAAQGAEQATGAAQSGAAVVAQTVSVMTRIAGRVNSTAQSVSGLGARSDQIGAIVGTIEDIADQTNLLALNAAIEAARAGEQGRGFAVVADEVRALAERTTKATKEIDAMIKAIQTETKEAVSTMEEGVREVQQGTEEASKSGEAIQEILEQINAVTMQVSQIATAAEEQSATTSEITNNIHQISEVVQQTAQSSQESADAAGQLAKLSDDLRSLVNQFRLA</sequence>
<dbReference type="CDD" id="cd11386">
    <property type="entry name" value="MCP_signal"/>
    <property type="match status" value="1"/>
</dbReference>
<dbReference type="Proteomes" id="UP000798046">
    <property type="component" value="Unassembled WGS sequence"/>
</dbReference>
<dbReference type="InterPro" id="IPR004090">
    <property type="entry name" value="Chemotax_Me-accpt_rcpt"/>
</dbReference>
<keyword evidence="4" id="KW-0472">Membrane</keyword>
<dbReference type="Pfam" id="PF12729">
    <property type="entry name" value="4HB_MCP_1"/>
    <property type="match status" value="1"/>
</dbReference>
<dbReference type="PROSITE" id="PS50111">
    <property type="entry name" value="CHEMOTAXIS_TRANSDUC_2"/>
    <property type="match status" value="1"/>
</dbReference>
<dbReference type="SMART" id="SM00304">
    <property type="entry name" value="HAMP"/>
    <property type="match status" value="1"/>
</dbReference>
<dbReference type="SUPFAM" id="SSF58104">
    <property type="entry name" value="Methyl-accepting chemotaxis protein (MCP) signaling domain"/>
    <property type="match status" value="1"/>
</dbReference>
<dbReference type="Pfam" id="PF00015">
    <property type="entry name" value="MCPsignal"/>
    <property type="match status" value="1"/>
</dbReference>
<protein>
    <submittedName>
        <fullName evidence="7">Methyl-accepting chemotaxis protein</fullName>
    </submittedName>
</protein>
<feature type="transmembrane region" description="Helical" evidence="4">
    <location>
        <begin position="13"/>
        <end position="36"/>
    </location>
</feature>
<feature type="domain" description="HAMP" evidence="6">
    <location>
        <begin position="212"/>
        <end position="264"/>
    </location>
</feature>
<organism evidence="7 8">
    <name type="scientific">Oryzomonas sagensis</name>
    <dbReference type="NCBI Taxonomy" id="2603857"/>
    <lineage>
        <taxon>Bacteria</taxon>
        <taxon>Pseudomonadati</taxon>
        <taxon>Thermodesulfobacteriota</taxon>
        <taxon>Desulfuromonadia</taxon>
        <taxon>Geobacterales</taxon>
        <taxon>Geobacteraceae</taxon>
        <taxon>Oryzomonas</taxon>
    </lineage>
</organism>
<dbReference type="EMBL" id="VZRA01000001">
    <property type="protein sequence ID" value="KAB0671063.1"/>
    <property type="molecule type" value="Genomic_DNA"/>
</dbReference>
<dbReference type="InterPro" id="IPR024478">
    <property type="entry name" value="HlyB_4HB_MCP"/>
</dbReference>
<keyword evidence="8" id="KW-1185">Reference proteome</keyword>
<proteinExistence type="inferred from homology"/>
<evidence type="ECO:0000259" key="6">
    <source>
        <dbReference type="PROSITE" id="PS50885"/>
    </source>
</evidence>
<keyword evidence="4" id="KW-0812">Transmembrane</keyword>
<gene>
    <name evidence="7" type="ORF">F6V30_00270</name>
</gene>
<dbReference type="PANTHER" id="PTHR32089">
    <property type="entry name" value="METHYL-ACCEPTING CHEMOTAXIS PROTEIN MCPB"/>
    <property type="match status" value="1"/>
</dbReference>
<dbReference type="PROSITE" id="PS50885">
    <property type="entry name" value="HAMP"/>
    <property type="match status" value="1"/>
</dbReference>
<evidence type="ECO:0000259" key="5">
    <source>
        <dbReference type="PROSITE" id="PS50111"/>
    </source>
</evidence>
<dbReference type="InterPro" id="IPR004089">
    <property type="entry name" value="MCPsignal_dom"/>
</dbReference>
<evidence type="ECO:0000313" key="7">
    <source>
        <dbReference type="EMBL" id="KAB0671063.1"/>
    </source>
</evidence>
<name>A0ABQ6TPX7_9BACT</name>
<keyword evidence="4" id="KW-1133">Transmembrane helix</keyword>
<dbReference type="InterPro" id="IPR003660">
    <property type="entry name" value="HAMP_dom"/>
</dbReference>
<evidence type="ECO:0000256" key="3">
    <source>
        <dbReference type="PROSITE-ProRule" id="PRU00284"/>
    </source>
</evidence>
<dbReference type="PRINTS" id="PR00260">
    <property type="entry name" value="CHEMTRNSDUCR"/>
</dbReference>
<feature type="transmembrane region" description="Helical" evidence="4">
    <location>
        <begin position="189"/>
        <end position="210"/>
    </location>
</feature>
<dbReference type="Pfam" id="PF00672">
    <property type="entry name" value="HAMP"/>
    <property type="match status" value="1"/>
</dbReference>
<evidence type="ECO:0000256" key="2">
    <source>
        <dbReference type="ARBA" id="ARBA00029447"/>
    </source>
</evidence>
<comment type="similarity">
    <text evidence="2">Belongs to the methyl-accepting chemotaxis (MCP) protein family.</text>
</comment>
<dbReference type="RefSeq" id="WP_151154547.1">
    <property type="nucleotide sequence ID" value="NZ_VZRA01000001.1"/>
</dbReference>
<dbReference type="Gene3D" id="1.10.287.950">
    <property type="entry name" value="Methyl-accepting chemotaxis protein"/>
    <property type="match status" value="1"/>
</dbReference>
<feature type="domain" description="Methyl-accepting transducer" evidence="5">
    <location>
        <begin position="269"/>
        <end position="505"/>
    </location>
</feature>